<evidence type="ECO:0000313" key="2">
    <source>
        <dbReference type="Proteomes" id="UP000027178"/>
    </source>
</evidence>
<sequence length="59" mass="6183">MGELYVLTHAAAEEFYRLGEAFEEAGSKIGTVARDRPVRLVTGGLRVATANSAVGSSSL</sequence>
<dbReference type="InterPro" id="IPR043767">
    <property type="entry name" value="DUF5713"/>
</dbReference>
<protein>
    <submittedName>
        <fullName evidence="1">Uncharacterized protein</fullName>
    </submittedName>
</protein>
<dbReference type="HOGENOM" id="CLU_2954424_0_0_11"/>
<accession>A0A066YN44</accession>
<comment type="caution">
    <text evidence="1">The sequence shown here is derived from an EMBL/GenBank/DDBJ whole genome shotgun (WGS) entry which is preliminary data.</text>
</comment>
<dbReference type="EMBL" id="JNBY01000148">
    <property type="protein sequence ID" value="KDN81329.1"/>
    <property type="molecule type" value="Genomic_DNA"/>
</dbReference>
<gene>
    <name evidence="1" type="ORF">KCH_69610</name>
</gene>
<dbReference type="Proteomes" id="UP000027178">
    <property type="component" value="Unassembled WGS sequence"/>
</dbReference>
<name>A0A066YN44_9ACTN</name>
<organism evidence="1 2">
    <name type="scientific">Kitasatospora cheerisanensis KCTC 2395</name>
    <dbReference type="NCBI Taxonomy" id="1348663"/>
    <lineage>
        <taxon>Bacteria</taxon>
        <taxon>Bacillati</taxon>
        <taxon>Actinomycetota</taxon>
        <taxon>Actinomycetes</taxon>
        <taxon>Kitasatosporales</taxon>
        <taxon>Streptomycetaceae</taxon>
        <taxon>Kitasatospora</taxon>
    </lineage>
</organism>
<reference evidence="1 2" key="1">
    <citation type="submission" date="2014-05" db="EMBL/GenBank/DDBJ databases">
        <title>Draft Genome Sequence of Kitasatospora cheerisanensis KCTC 2395.</title>
        <authorList>
            <person name="Nam D.H."/>
        </authorList>
    </citation>
    <scope>NUCLEOTIDE SEQUENCE [LARGE SCALE GENOMIC DNA]</scope>
    <source>
        <strain evidence="1 2">KCTC 2395</strain>
    </source>
</reference>
<proteinExistence type="predicted"/>
<dbReference type="Pfam" id="PF18977">
    <property type="entry name" value="DUF5713"/>
    <property type="match status" value="1"/>
</dbReference>
<keyword evidence="2" id="KW-1185">Reference proteome</keyword>
<evidence type="ECO:0000313" key="1">
    <source>
        <dbReference type="EMBL" id="KDN81329.1"/>
    </source>
</evidence>
<dbReference type="AlphaFoldDB" id="A0A066YN44"/>